<feature type="transmembrane region" description="Helical" evidence="11">
    <location>
        <begin position="450"/>
        <end position="470"/>
    </location>
</feature>
<name>A0A6A2WQB6_HIBSY</name>
<proteinExistence type="inferred from homology"/>
<evidence type="ECO:0000256" key="9">
    <source>
        <dbReference type="ARBA" id="ARBA00023170"/>
    </source>
</evidence>
<dbReference type="GO" id="GO:0004672">
    <property type="term" value="F:protein kinase activity"/>
    <property type="evidence" value="ECO:0007669"/>
    <property type="project" value="InterPro"/>
</dbReference>
<keyword evidence="10" id="KW-0325">Glycoprotein</keyword>
<organism evidence="13 14">
    <name type="scientific">Hibiscus syriacus</name>
    <name type="common">Rose of Sharon</name>
    <dbReference type="NCBI Taxonomy" id="106335"/>
    <lineage>
        <taxon>Eukaryota</taxon>
        <taxon>Viridiplantae</taxon>
        <taxon>Streptophyta</taxon>
        <taxon>Embryophyta</taxon>
        <taxon>Tracheophyta</taxon>
        <taxon>Spermatophyta</taxon>
        <taxon>Magnoliopsida</taxon>
        <taxon>eudicotyledons</taxon>
        <taxon>Gunneridae</taxon>
        <taxon>Pentapetalae</taxon>
        <taxon>rosids</taxon>
        <taxon>malvids</taxon>
        <taxon>Malvales</taxon>
        <taxon>Malvaceae</taxon>
        <taxon>Malvoideae</taxon>
        <taxon>Hibiscus</taxon>
    </lineage>
</organism>
<reference evidence="13" key="1">
    <citation type="submission" date="2019-09" db="EMBL/GenBank/DDBJ databases">
        <title>Draft genome information of white flower Hibiscus syriacus.</title>
        <authorList>
            <person name="Kim Y.-M."/>
        </authorList>
    </citation>
    <scope>NUCLEOTIDE SEQUENCE [LARGE SCALE GENOMIC DNA]</scope>
    <source>
        <strain evidence="13">YM2019G1</strain>
    </source>
</reference>
<keyword evidence="9" id="KW-0675">Receptor</keyword>
<dbReference type="GO" id="GO:0016020">
    <property type="term" value="C:membrane"/>
    <property type="evidence" value="ECO:0007669"/>
    <property type="project" value="UniProtKB-SubCell"/>
</dbReference>
<evidence type="ECO:0000313" key="13">
    <source>
        <dbReference type="EMBL" id="KAE8662081.1"/>
    </source>
</evidence>
<evidence type="ECO:0000256" key="7">
    <source>
        <dbReference type="ARBA" id="ARBA00022989"/>
    </source>
</evidence>
<feature type="domain" description="Serine-threonine/tyrosine-protein kinase catalytic" evidence="12">
    <location>
        <begin position="510"/>
        <end position="577"/>
    </location>
</feature>
<dbReference type="AlphaFoldDB" id="A0A6A2WQB6"/>
<dbReference type="Proteomes" id="UP000436088">
    <property type="component" value="Unassembled WGS sequence"/>
</dbReference>
<dbReference type="Pfam" id="PF07714">
    <property type="entry name" value="PK_Tyr_Ser-Thr"/>
    <property type="match status" value="1"/>
</dbReference>
<evidence type="ECO:0000256" key="11">
    <source>
        <dbReference type="SAM" id="Phobius"/>
    </source>
</evidence>
<gene>
    <name evidence="13" type="ORF">F3Y22_tig00113719pilonHSYRG00008</name>
</gene>
<dbReference type="InterPro" id="IPR011009">
    <property type="entry name" value="Kinase-like_dom_sf"/>
</dbReference>
<dbReference type="InterPro" id="IPR001245">
    <property type="entry name" value="Ser-Thr/Tyr_kinase_cat_dom"/>
</dbReference>
<evidence type="ECO:0000259" key="12">
    <source>
        <dbReference type="Pfam" id="PF07714"/>
    </source>
</evidence>
<dbReference type="SUPFAM" id="SSF56112">
    <property type="entry name" value="Protein kinase-like (PK-like)"/>
    <property type="match status" value="1"/>
</dbReference>
<dbReference type="Pfam" id="PF00560">
    <property type="entry name" value="LRR_1"/>
    <property type="match status" value="4"/>
</dbReference>
<dbReference type="Gene3D" id="1.10.510.10">
    <property type="entry name" value="Transferase(Phosphotransferase) domain 1"/>
    <property type="match status" value="2"/>
</dbReference>
<keyword evidence="7 11" id="KW-1133">Transmembrane helix</keyword>
<evidence type="ECO:0000256" key="4">
    <source>
        <dbReference type="ARBA" id="ARBA00022692"/>
    </source>
</evidence>
<keyword evidence="8 11" id="KW-0472">Membrane</keyword>
<dbReference type="EMBL" id="VEPZ02001716">
    <property type="protein sequence ID" value="KAE8662081.1"/>
    <property type="molecule type" value="Genomic_DNA"/>
</dbReference>
<sequence length="635" mass="69547">MASFLMELFTGKRPTDSLFTEELSLRENVKTVMPDHVVEIIDARLNFKDEAAFIQNGQRRSIDNTVRCLGSVLSIGVSCSNDSPSERMNIRDVLRELQKARNAYMAFGNATHYLLSSLRCARKLQGQIPPYIGLTLPNLEGLYLGVNKFSGPILTSIVNSSGLQTLDTGLNSLSGPIPKNLGSLQNLENINLGGNFLESVLPDSIGNLSANLNQLQIGANSISGAIPKEIGNLVGLEFLDLDENMLTGCIPVSIGKFSKLKYFYAYTNRITGEIPHSLGNMTQLTILRVSYNLLEGGIPASLGNCIRLEGLDHSQNCLNGTIPKEAISLCSFSRILSFALNSLTGTLPAEVGNCKNLNILDVSSKKLHGEIPSSFENCVMLESLYLQRNSFEGTIPSFFQGKVPTTGVFDNISAFSVIGNSELCGGIKPLRLPTCQTEIAKKRKNFPRRAIIVTCIVVFLVLFLICLFTIKRRVSFSKKKEGIASPSEKKNLKLSFAELLNATDNFSLANLIARISDFGLTRFLTETTEQRSSTGIRGTMGYIPPEYGMGKKISTHGDVYSYGVVLLELFIGKRPNDCMFTGVLSLREYVKTAIPDHVVETFDTRLNFEDEAAFNQNGQGSRGISNIVKRLGHGS</sequence>
<dbReference type="Gene3D" id="3.80.10.10">
    <property type="entry name" value="Ribonuclease Inhibitor"/>
    <property type="match status" value="1"/>
</dbReference>
<evidence type="ECO:0000256" key="1">
    <source>
        <dbReference type="ARBA" id="ARBA00004479"/>
    </source>
</evidence>
<evidence type="ECO:0000256" key="3">
    <source>
        <dbReference type="ARBA" id="ARBA00022614"/>
    </source>
</evidence>
<evidence type="ECO:0000313" key="14">
    <source>
        <dbReference type="Proteomes" id="UP000436088"/>
    </source>
</evidence>
<dbReference type="InterPro" id="IPR051716">
    <property type="entry name" value="Plant_RL_S/T_kinase"/>
</dbReference>
<comment type="subcellular location">
    <subcellularLocation>
        <location evidence="1">Membrane</location>
        <topology evidence="1">Single-pass type I membrane protein</topology>
    </subcellularLocation>
</comment>
<evidence type="ECO:0000256" key="8">
    <source>
        <dbReference type="ARBA" id="ARBA00023136"/>
    </source>
</evidence>
<keyword evidence="5" id="KW-0732">Signal</keyword>
<protein>
    <recommendedName>
        <fullName evidence="12">Serine-threonine/tyrosine-protein kinase catalytic domain-containing protein</fullName>
    </recommendedName>
</protein>
<dbReference type="InterPro" id="IPR001611">
    <property type="entry name" value="Leu-rich_rpt"/>
</dbReference>
<comment type="similarity">
    <text evidence="2">Belongs to the RLP family.</text>
</comment>
<evidence type="ECO:0000256" key="10">
    <source>
        <dbReference type="ARBA" id="ARBA00023180"/>
    </source>
</evidence>
<keyword evidence="3" id="KW-0433">Leucine-rich repeat</keyword>
<comment type="caution">
    <text evidence="13">The sequence shown here is derived from an EMBL/GenBank/DDBJ whole genome shotgun (WGS) entry which is preliminary data.</text>
</comment>
<keyword evidence="4 11" id="KW-0812">Transmembrane</keyword>
<keyword evidence="6" id="KW-0677">Repeat</keyword>
<dbReference type="SUPFAM" id="SSF52058">
    <property type="entry name" value="L domain-like"/>
    <property type="match status" value="1"/>
</dbReference>
<evidence type="ECO:0000256" key="6">
    <source>
        <dbReference type="ARBA" id="ARBA00022737"/>
    </source>
</evidence>
<dbReference type="PANTHER" id="PTHR48053:SF37">
    <property type="entry name" value="LEUCINE-RICH REPEAT PROTEIN KINASE FAMILY PROTEIN"/>
    <property type="match status" value="1"/>
</dbReference>
<evidence type="ECO:0000256" key="5">
    <source>
        <dbReference type="ARBA" id="ARBA00022729"/>
    </source>
</evidence>
<dbReference type="PANTHER" id="PTHR48053">
    <property type="entry name" value="LEUCINE RICH REPEAT FAMILY PROTEIN, EXPRESSED"/>
    <property type="match status" value="1"/>
</dbReference>
<evidence type="ECO:0000256" key="2">
    <source>
        <dbReference type="ARBA" id="ARBA00009592"/>
    </source>
</evidence>
<accession>A0A6A2WQB6</accession>
<dbReference type="FunFam" id="3.80.10.10:FF:000041">
    <property type="entry name" value="LRR receptor-like serine/threonine-protein kinase ERECTA"/>
    <property type="match status" value="1"/>
</dbReference>
<keyword evidence="14" id="KW-1185">Reference proteome</keyword>
<dbReference type="InterPro" id="IPR032675">
    <property type="entry name" value="LRR_dom_sf"/>
</dbReference>